<evidence type="ECO:0000256" key="6">
    <source>
        <dbReference type="ARBA" id="ARBA00022826"/>
    </source>
</evidence>
<keyword evidence="5" id="KW-0812">Transmembrane</keyword>
<keyword evidence="4" id="KW-0633">Potassium transport</keyword>
<keyword evidence="6" id="KW-0813">Transport</keyword>
<evidence type="ECO:0000256" key="1">
    <source>
        <dbReference type="ARBA" id="ARBA00004651"/>
    </source>
</evidence>
<keyword evidence="7" id="KW-1133">Transmembrane helix</keyword>
<dbReference type="InterPro" id="IPR003280">
    <property type="entry name" value="2pore_dom_K_chnl"/>
</dbReference>
<dbReference type="SUPFAM" id="SSF81324">
    <property type="entry name" value="Voltage-gated potassium channels"/>
    <property type="match status" value="1"/>
</dbReference>
<keyword evidence="3" id="KW-1003">Cell membrane</keyword>
<evidence type="ECO:0000256" key="9">
    <source>
        <dbReference type="ARBA" id="ARBA00034430"/>
    </source>
</evidence>
<keyword evidence="6" id="KW-0407">Ion channel</keyword>
<organism evidence="11 12">
    <name type="scientific">Nothoprocta perdicaria</name>
    <name type="common">Chilean tinamou</name>
    <name type="synonym">Crypturus perdicarius</name>
    <dbReference type="NCBI Taxonomy" id="30464"/>
    <lineage>
        <taxon>Eukaryota</taxon>
        <taxon>Metazoa</taxon>
        <taxon>Chordata</taxon>
        <taxon>Craniata</taxon>
        <taxon>Vertebrata</taxon>
        <taxon>Euteleostomi</taxon>
        <taxon>Archelosauria</taxon>
        <taxon>Archosauria</taxon>
        <taxon>Dinosauria</taxon>
        <taxon>Saurischia</taxon>
        <taxon>Theropoda</taxon>
        <taxon>Coelurosauria</taxon>
        <taxon>Aves</taxon>
        <taxon>Palaeognathae</taxon>
        <taxon>Tinamiformes</taxon>
        <taxon>Tinamidae</taxon>
        <taxon>Nothoprocta</taxon>
    </lineage>
</organism>
<feature type="chain" id="PRO_5034290749" description="Potassium channel subfamily K member 13" evidence="10">
    <location>
        <begin position="18"/>
        <end position="138"/>
    </location>
</feature>
<keyword evidence="6" id="KW-0631">Potassium channel</keyword>
<dbReference type="PANTHER" id="PTHR11003">
    <property type="entry name" value="POTASSIUM CHANNEL, SUBFAMILY K"/>
    <property type="match status" value="1"/>
</dbReference>
<comment type="subcellular location">
    <subcellularLocation>
        <location evidence="1">Cell membrane</location>
        <topology evidence="1">Multi-pass membrane protein</topology>
    </subcellularLocation>
</comment>
<keyword evidence="12" id="KW-1185">Reference proteome</keyword>
<dbReference type="Gene3D" id="1.10.287.70">
    <property type="match status" value="1"/>
</dbReference>
<proteinExistence type="inferred from homology"/>
<reference evidence="11" key="2">
    <citation type="submission" date="2025-09" db="UniProtKB">
        <authorList>
            <consortium name="Ensembl"/>
        </authorList>
    </citation>
    <scope>IDENTIFICATION</scope>
</reference>
<dbReference type="Proteomes" id="UP000694420">
    <property type="component" value="Unplaced"/>
</dbReference>
<evidence type="ECO:0000256" key="8">
    <source>
        <dbReference type="ARBA" id="ARBA00023136"/>
    </source>
</evidence>
<keyword evidence="6" id="KW-0406">Ion transport</keyword>
<protein>
    <recommendedName>
        <fullName evidence="13">Potassium channel subfamily K member 13</fullName>
    </recommendedName>
</protein>
<dbReference type="PRINTS" id="PR01588">
    <property type="entry name" value="THIKCHANNEL"/>
</dbReference>
<dbReference type="InterPro" id="IPR005410">
    <property type="entry name" value="2pore_dom_K_chnl_THIK"/>
</dbReference>
<dbReference type="Ensembl" id="ENSNPET00000002709.1">
    <property type="protein sequence ID" value="ENSNPEP00000002656.1"/>
    <property type="gene ID" value="ENSNPEG00000002056.1"/>
</dbReference>
<evidence type="ECO:0000313" key="11">
    <source>
        <dbReference type="Ensembl" id="ENSNPEP00000002656.1"/>
    </source>
</evidence>
<keyword evidence="8" id="KW-0472">Membrane</keyword>
<dbReference type="GO" id="GO:0030322">
    <property type="term" value="P:stabilization of membrane potential"/>
    <property type="evidence" value="ECO:0007669"/>
    <property type="project" value="TreeGrafter"/>
</dbReference>
<dbReference type="GO" id="GO:0015271">
    <property type="term" value="F:outward rectifier potassium channel activity"/>
    <property type="evidence" value="ECO:0007669"/>
    <property type="project" value="TreeGrafter"/>
</dbReference>
<accession>A0A8C7E931</accession>
<evidence type="ECO:0000256" key="10">
    <source>
        <dbReference type="SAM" id="SignalP"/>
    </source>
</evidence>
<evidence type="ECO:0000256" key="4">
    <source>
        <dbReference type="ARBA" id="ARBA00022538"/>
    </source>
</evidence>
<evidence type="ECO:0000313" key="12">
    <source>
        <dbReference type="Proteomes" id="UP000694420"/>
    </source>
</evidence>
<evidence type="ECO:0000256" key="2">
    <source>
        <dbReference type="ARBA" id="ARBA00006666"/>
    </source>
</evidence>
<keyword evidence="6" id="KW-0630">Potassium</keyword>
<evidence type="ECO:0008006" key="13">
    <source>
        <dbReference type="Google" id="ProtNLM"/>
    </source>
</evidence>
<keyword evidence="10" id="KW-0732">Signal</keyword>
<evidence type="ECO:0000256" key="5">
    <source>
        <dbReference type="ARBA" id="ARBA00022692"/>
    </source>
</evidence>
<dbReference type="AlphaFoldDB" id="A0A8C7E931"/>
<sequence length="138" mass="15123">RFLLLALLIALYMLCGAAVFSAIELPSERAAKARWAERLEGFARRHNVSRAELRRFLRAYEEASGAGIRVDDVRPRWDFTGAFYFVGTVVSTIGECPRRGTSAAPRDGRGMWRAVGDVWGTGGAGSTVGALTAHRPLR</sequence>
<name>A0A8C7E931_NOTPE</name>
<evidence type="ECO:0000256" key="7">
    <source>
        <dbReference type="ARBA" id="ARBA00022989"/>
    </source>
</evidence>
<dbReference type="PANTHER" id="PTHR11003:SF57">
    <property type="entry name" value="POTASSIUM CHANNEL SUBFAMILY K MEMBER 13"/>
    <property type="match status" value="1"/>
</dbReference>
<feature type="signal peptide" evidence="10">
    <location>
        <begin position="1"/>
        <end position="17"/>
    </location>
</feature>
<comment type="catalytic activity">
    <reaction evidence="9">
        <text>K(+)(in) = K(+)(out)</text>
        <dbReference type="Rhea" id="RHEA:29463"/>
        <dbReference type="ChEBI" id="CHEBI:29103"/>
    </reaction>
</comment>
<dbReference type="GO" id="GO:0022841">
    <property type="term" value="F:potassium ion leak channel activity"/>
    <property type="evidence" value="ECO:0007669"/>
    <property type="project" value="TreeGrafter"/>
</dbReference>
<reference evidence="11" key="1">
    <citation type="submission" date="2025-08" db="UniProtKB">
        <authorList>
            <consortium name="Ensembl"/>
        </authorList>
    </citation>
    <scope>IDENTIFICATION</scope>
</reference>
<comment type="similarity">
    <text evidence="2">Belongs to the two pore domain potassium channel (TC 1.A.1.8) family.</text>
</comment>
<dbReference type="GO" id="GO:0005886">
    <property type="term" value="C:plasma membrane"/>
    <property type="evidence" value="ECO:0007669"/>
    <property type="project" value="UniProtKB-SubCell"/>
</dbReference>
<evidence type="ECO:0000256" key="3">
    <source>
        <dbReference type="ARBA" id="ARBA00022475"/>
    </source>
</evidence>